<dbReference type="InterPro" id="IPR032710">
    <property type="entry name" value="NTF2-like_dom_sf"/>
</dbReference>
<sequence length="142" mass="14826">MLPARRMTTLRARLFAAALALAAGGCSIGRDTEPPPASPEANAVAAVVAELAAAARNGDWGEICDRLFTPAARARAGGANCARFVAATANGLRDPQIRIESIAIRGGLATAVVRSRAAGEPPVRDIIVFRRLADGWRIEGLR</sequence>
<proteinExistence type="predicted"/>
<keyword evidence="1" id="KW-0732">Signal</keyword>
<dbReference type="EMBL" id="FNWJ01000002">
    <property type="protein sequence ID" value="SEH15616.1"/>
    <property type="molecule type" value="Genomic_DNA"/>
</dbReference>
<evidence type="ECO:0000313" key="3">
    <source>
        <dbReference type="Proteomes" id="UP000222056"/>
    </source>
</evidence>
<feature type="chain" id="PRO_5013843928" description="DUF4878 domain-containing protein" evidence="1">
    <location>
        <begin position="23"/>
        <end position="142"/>
    </location>
</feature>
<dbReference type="Proteomes" id="UP000222056">
    <property type="component" value="Unassembled WGS sequence"/>
</dbReference>
<organism evidence="2 3">
    <name type="scientific">Thermoleophilum album</name>
    <dbReference type="NCBI Taxonomy" id="29539"/>
    <lineage>
        <taxon>Bacteria</taxon>
        <taxon>Bacillati</taxon>
        <taxon>Actinomycetota</taxon>
        <taxon>Thermoleophilia</taxon>
        <taxon>Thermoleophilales</taxon>
        <taxon>Thermoleophilaceae</taxon>
        <taxon>Thermoleophilum</taxon>
    </lineage>
</organism>
<evidence type="ECO:0000256" key="1">
    <source>
        <dbReference type="SAM" id="SignalP"/>
    </source>
</evidence>
<feature type="signal peptide" evidence="1">
    <location>
        <begin position="1"/>
        <end position="22"/>
    </location>
</feature>
<dbReference type="AlphaFoldDB" id="A0A1H6FXV0"/>
<dbReference type="Gene3D" id="3.10.450.50">
    <property type="match status" value="1"/>
</dbReference>
<protein>
    <recommendedName>
        <fullName evidence="4">DUF4878 domain-containing protein</fullName>
    </recommendedName>
</protein>
<dbReference type="PROSITE" id="PS51257">
    <property type="entry name" value="PROKAR_LIPOPROTEIN"/>
    <property type="match status" value="1"/>
</dbReference>
<evidence type="ECO:0000313" key="2">
    <source>
        <dbReference type="EMBL" id="SEH15616.1"/>
    </source>
</evidence>
<dbReference type="STRING" id="29539.SAMN02745716_2009"/>
<evidence type="ECO:0008006" key="4">
    <source>
        <dbReference type="Google" id="ProtNLM"/>
    </source>
</evidence>
<dbReference type="SUPFAM" id="SSF54427">
    <property type="entry name" value="NTF2-like"/>
    <property type="match status" value="1"/>
</dbReference>
<keyword evidence="3" id="KW-1185">Reference proteome</keyword>
<reference evidence="3" key="1">
    <citation type="submission" date="2016-10" db="EMBL/GenBank/DDBJ databases">
        <authorList>
            <person name="Varghese N."/>
            <person name="Submissions S."/>
        </authorList>
    </citation>
    <scope>NUCLEOTIDE SEQUENCE [LARGE SCALE GENOMIC DNA]</scope>
    <source>
        <strain evidence="3">ATCC 35263</strain>
    </source>
</reference>
<accession>A0A1H6FXV0</accession>
<gene>
    <name evidence="2" type="ORF">SAMN02745716_2009</name>
</gene>
<name>A0A1H6FXV0_THEAL</name>